<gene>
    <name evidence="2" type="ORF">SCF082_LOCUS24757</name>
</gene>
<feature type="non-terminal residue" evidence="2">
    <location>
        <position position="1"/>
    </location>
</feature>
<feature type="compositionally biased region" description="Basic and acidic residues" evidence="1">
    <location>
        <begin position="84"/>
        <end position="96"/>
    </location>
</feature>
<sequence length="105" mass="11200">DAVRAFFESLEMGAADAWTLFAALDADGDNVISAWTVVIRGATDASGLKDFTERCIQLHGPARSVDLYALTQQNAPSVEPGDGGDVKDRRGEEGSNKRKVCVVCV</sequence>
<evidence type="ECO:0000256" key="1">
    <source>
        <dbReference type="SAM" id="MobiDB-lite"/>
    </source>
</evidence>
<feature type="region of interest" description="Disordered" evidence="1">
    <location>
        <begin position="71"/>
        <end position="97"/>
    </location>
</feature>
<evidence type="ECO:0000313" key="2">
    <source>
        <dbReference type="EMBL" id="CAK9043233.1"/>
    </source>
</evidence>
<name>A0ABP0LWV7_9DINO</name>
<organism evidence="2 3">
    <name type="scientific">Durusdinium trenchii</name>
    <dbReference type="NCBI Taxonomy" id="1381693"/>
    <lineage>
        <taxon>Eukaryota</taxon>
        <taxon>Sar</taxon>
        <taxon>Alveolata</taxon>
        <taxon>Dinophyceae</taxon>
        <taxon>Suessiales</taxon>
        <taxon>Symbiodiniaceae</taxon>
        <taxon>Durusdinium</taxon>
    </lineage>
</organism>
<comment type="caution">
    <text evidence="2">The sequence shown here is derived from an EMBL/GenBank/DDBJ whole genome shotgun (WGS) entry which is preliminary data.</text>
</comment>
<protein>
    <recommendedName>
        <fullName evidence="4">Calmodulin</fullName>
    </recommendedName>
</protein>
<evidence type="ECO:0008006" key="4">
    <source>
        <dbReference type="Google" id="ProtNLM"/>
    </source>
</evidence>
<reference evidence="2 3" key="1">
    <citation type="submission" date="2024-02" db="EMBL/GenBank/DDBJ databases">
        <authorList>
            <person name="Chen Y."/>
            <person name="Shah S."/>
            <person name="Dougan E. K."/>
            <person name="Thang M."/>
            <person name="Chan C."/>
        </authorList>
    </citation>
    <scope>NUCLEOTIDE SEQUENCE [LARGE SCALE GENOMIC DNA]</scope>
</reference>
<proteinExistence type="predicted"/>
<dbReference type="EMBL" id="CAXAMM010018380">
    <property type="protein sequence ID" value="CAK9043233.1"/>
    <property type="molecule type" value="Genomic_DNA"/>
</dbReference>
<accession>A0ABP0LWV7</accession>
<dbReference type="Proteomes" id="UP001642464">
    <property type="component" value="Unassembled WGS sequence"/>
</dbReference>
<keyword evidence="3" id="KW-1185">Reference proteome</keyword>
<evidence type="ECO:0000313" key="3">
    <source>
        <dbReference type="Proteomes" id="UP001642464"/>
    </source>
</evidence>